<dbReference type="RefSeq" id="WP_211428281.1">
    <property type="nucleotide sequence ID" value="NZ_CP072648.1"/>
</dbReference>
<evidence type="ECO:0000256" key="1">
    <source>
        <dbReference type="ARBA" id="ARBA00022980"/>
    </source>
</evidence>
<organism evidence="4 5">
    <name type="scientific">Chloracidobacterium validum</name>
    <dbReference type="NCBI Taxonomy" id="2821543"/>
    <lineage>
        <taxon>Bacteria</taxon>
        <taxon>Pseudomonadati</taxon>
        <taxon>Acidobacteriota</taxon>
        <taxon>Terriglobia</taxon>
        <taxon>Terriglobales</taxon>
        <taxon>Acidobacteriaceae</taxon>
        <taxon>Chloracidobacterium</taxon>
    </lineage>
</organism>
<evidence type="ECO:0000313" key="5">
    <source>
        <dbReference type="Proteomes" id="UP000676506"/>
    </source>
</evidence>
<dbReference type="HAMAP" id="MF_00385">
    <property type="entry name" value="Ribosomal_bS16"/>
    <property type="match status" value="1"/>
</dbReference>
<sequence length="89" mass="10139">MLSIRLTRRGAHRRPFYRIVVAEKRSKRDGGFIEILGYRDPLTDPEKLVIKLDRVDYWLKCGAQPSDTVRALIARARREAEAATAASKA</sequence>
<dbReference type="PROSITE" id="PS00732">
    <property type="entry name" value="RIBOSOMAL_S16"/>
    <property type="match status" value="1"/>
</dbReference>
<accession>A0ABX8B8L1</accession>
<proteinExistence type="inferred from homology"/>
<dbReference type="InterPro" id="IPR020592">
    <property type="entry name" value="Ribosomal_bS16_CS"/>
</dbReference>
<keyword evidence="5" id="KW-1185">Reference proteome</keyword>
<dbReference type="Gene3D" id="3.30.1320.10">
    <property type="match status" value="1"/>
</dbReference>
<keyword evidence="2 3" id="KW-0687">Ribonucleoprotein</keyword>
<dbReference type="EMBL" id="CP072648">
    <property type="protein sequence ID" value="QUW02391.1"/>
    <property type="molecule type" value="Genomic_DNA"/>
</dbReference>
<dbReference type="NCBIfam" id="TIGR00002">
    <property type="entry name" value="S16"/>
    <property type="match status" value="1"/>
</dbReference>
<dbReference type="GO" id="GO:0005840">
    <property type="term" value="C:ribosome"/>
    <property type="evidence" value="ECO:0007669"/>
    <property type="project" value="UniProtKB-KW"/>
</dbReference>
<protein>
    <recommendedName>
        <fullName evidence="3">Small ribosomal subunit protein bS16</fullName>
    </recommendedName>
</protein>
<evidence type="ECO:0000256" key="3">
    <source>
        <dbReference type="HAMAP-Rule" id="MF_00385"/>
    </source>
</evidence>
<dbReference type="InterPro" id="IPR000307">
    <property type="entry name" value="Ribosomal_bS16"/>
</dbReference>
<evidence type="ECO:0000256" key="2">
    <source>
        <dbReference type="ARBA" id="ARBA00023274"/>
    </source>
</evidence>
<gene>
    <name evidence="3 4" type="primary">rpsP</name>
    <name evidence="4" type="ORF">J8C06_08500</name>
</gene>
<dbReference type="SUPFAM" id="SSF54565">
    <property type="entry name" value="Ribosomal protein S16"/>
    <property type="match status" value="1"/>
</dbReference>
<dbReference type="PANTHER" id="PTHR12919">
    <property type="entry name" value="30S RIBOSOMAL PROTEIN S16"/>
    <property type="match status" value="1"/>
</dbReference>
<dbReference type="PANTHER" id="PTHR12919:SF20">
    <property type="entry name" value="SMALL RIBOSOMAL SUBUNIT PROTEIN BS16M"/>
    <property type="match status" value="1"/>
</dbReference>
<reference evidence="4 5" key="1">
    <citation type="submission" date="2021-03" db="EMBL/GenBank/DDBJ databases">
        <title>Genomic and phenotypic characterization of Chloracidobacterium isolates provides evidence for multiple species.</title>
        <authorList>
            <person name="Saini M.K."/>
            <person name="Costas A.M.G."/>
            <person name="Tank M."/>
            <person name="Bryant D.A."/>
        </authorList>
    </citation>
    <scope>NUCLEOTIDE SEQUENCE [LARGE SCALE GENOMIC DNA]</scope>
    <source>
        <strain evidence="4 5">BV2-C</strain>
    </source>
</reference>
<dbReference type="InterPro" id="IPR023803">
    <property type="entry name" value="Ribosomal_bS16_dom_sf"/>
</dbReference>
<dbReference type="Pfam" id="PF00886">
    <property type="entry name" value="Ribosomal_S16"/>
    <property type="match status" value="1"/>
</dbReference>
<comment type="similarity">
    <text evidence="3">Belongs to the bacterial ribosomal protein bS16 family.</text>
</comment>
<evidence type="ECO:0000313" key="4">
    <source>
        <dbReference type="EMBL" id="QUW02391.1"/>
    </source>
</evidence>
<dbReference type="Proteomes" id="UP000676506">
    <property type="component" value="Chromosome 1"/>
</dbReference>
<keyword evidence="1 3" id="KW-0689">Ribosomal protein</keyword>
<name>A0ABX8B8L1_9BACT</name>